<keyword evidence="1 4" id="KW-0813">Transport</keyword>
<gene>
    <name evidence="4" type="primary">lptA</name>
    <name evidence="6" type="ORF">YC6258_04475</name>
</gene>
<dbReference type="Gene3D" id="2.60.450.10">
    <property type="entry name" value="Lipopolysaccharide (LPS) transport protein A like domain"/>
    <property type="match status" value="1"/>
</dbReference>
<evidence type="ECO:0000256" key="2">
    <source>
        <dbReference type="ARBA" id="ARBA00022729"/>
    </source>
</evidence>
<dbReference type="PANTHER" id="PTHR36504">
    <property type="entry name" value="LIPOPOLYSACCHARIDE EXPORT SYSTEM PROTEIN LPTA"/>
    <property type="match status" value="1"/>
</dbReference>
<evidence type="ECO:0000313" key="6">
    <source>
        <dbReference type="EMBL" id="AJQ96507.1"/>
    </source>
</evidence>
<dbReference type="GO" id="GO:0009279">
    <property type="term" value="C:cell outer membrane"/>
    <property type="evidence" value="ECO:0007669"/>
    <property type="project" value="TreeGrafter"/>
</dbReference>
<dbReference type="GO" id="GO:0017089">
    <property type="term" value="F:glycolipid transfer activity"/>
    <property type="evidence" value="ECO:0007669"/>
    <property type="project" value="TreeGrafter"/>
</dbReference>
<evidence type="ECO:0000256" key="4">
    <source>
        <dbReference type="HAMAP-Rule" id="MF_01914"/>
    </source>
</evidence>
<dbReference type="Pfam" id="PF03968">
    <property type="entry name" value="LptD_N"/>
    <property type="match status" value="1"/>
</dbReference>
<dbReference type="STRING" id="1445510.YC6258_04475"/>
<keyword evidence="3 4" id="KW-0574">Periplasm</keyword>
<dbReference type="AlphaFoldDB" id="A0A0C5VPC7"/>
<comment type="subcellular location">
    <subcellularLocation>
        <location evidence="4">Periplasm</location>
    </subcellularLocation>
</comment>
<organism evidence="6 7">
    <name type="scientific">Gynuella sunshinyii YC6258</name>
    <dbReference type="NCBI Taxonomy" id="1445510"/>
    <lineage>
        <taxon>Bacteria</taxon>
        <taxon>Pseudomonadati</taxon>
        <taxon>Pseudomonadota</taxon>
        <taxon>Gammaproteobacteria</taxon>
        <taxon>Oceanospirillales</taxon>
        <taxon>Saccharospirillaceae</taxon>
        <taxon>Gynuella</taxon>
    </lineage>
</organism>
<keyword evidence="7" id="KW-1185">Reference proteome</keyword>
<dbReference type="GO" id="GO:0043165">
    <property type="term" value="P:Gram-negative-bacterium-type cell outer membrane assembly"/>
    <property type="evidence" value="ECO:0007669"/>
    <property type="project" value="UniProtKB-UniRule"/>
</dbReference>
<dbReference type="InterPro" id="IPR052037">
    <property type="entry name" value="LPS_export_LptA"/>
</dbReference>
<evidence type="ECO:0000313" key="7">
    <source>
        <dbReference type="Proteomes" id="UP000032266"/>
    </source>
</evidence>
<name>A0A0C5VPC7_9GAMM</name>
<dbReference type="HOGENOM" id="CLU_095993_4_1_6"/>
<evidence type="ECO:0000256" key="3">
    <source>
        <dbReference type="ARBA" id="ARBA00022764"/>
    </source>
</evidence>
<dbReference type="InterPro" id="IPR005653">
    <property type="entry name" value="OstA-like_N"/>
</dbReference>
<sequence length="152" mass="16530">MSLGICTPALALPDDTKQPIKVKAKRSEYNNIKGIMTYSGQVEFQQGSIRLYADEVFIYLVDGNVTKMTANGKPAHFRQLLKAEDKQPLEAEGNYLEYNISNGDILIDGDAKLNRTGNNMSGGKIRYNVKDGSGQADGGVEMTLQPDALGGQ</sequence>
<keyword evidence="2" id="KW-0732">Signal</keyword>
<comment type="similarity">
    <text evidence="4">Belongs to the LptA family.</text>
</comment>
<dbReference type="Proteomes" id="UP000032266">
    <property type="component" value="Chromosome"/>
</dbReference>
<dbReference type="GO" id="GO:0001530">
    <property type="term" value="F:lipopolysaccharide binding"/>
    <property type="evidence" value="ECO:0007669"/>
    <property type="project" value="InterPro"/>
</dbReference>
<comment type="subunit">
    <text evidence="4">Component of the lipopolysaccharide transport and assembly complex.</text>
</comment>
<comment type="function">
    <text evidence="4">Involved in the assembly of lipopolysaccharide (LPS). Required for the translocation of LPS from the inner membrane to the outer membrane. May form a bridge between the inner membrane and the outer membrane, via interactions with LptC and LptD, thereby facilitating LPS transfer across the periplasm.</text>
</comment>
<dbReference type="NCBIfam" id="TIGR03002">
    <property type="entry name" value="outer_YhbN_LptA"/>
    <property type="match status" value="1"/>
</dbReference>
<dbReference type="HAMAP" id="MF_01914">
    <property type="entry name" value="LPS_assembly_LptA"/>
    <property type="match status" value="1"/>
</dbReference>
<dbReference type="GO" id="GO:0030288">
    <property type="term" value="C:outer membrane-bounded periplasmic space"/>
    <property type="evidence" value="ECO:0007669"/>
    <property type="project" value="TreeGrafter"/>
</dbReference>
<dbReference type="GO" id="GO:0015920">
    <property type="term" value="P:lipopolysaccharide transport"/>
    <property type="evidence" value="ECO:0007669"/>
    <property type="project" value="UniProtKB-UniRule"/>
</dbReference>
<dbReference type="InterPro" id="IPR014340">
    <property type="entry name" value="LptA"/>
</dbReference>
<proteinExistence type="inferred from homology"/>
<evidence type="ECO:0000259" key="5">
    <source>
        <dbReference type="Pfam" id="PF03968"/>
    </source>
</evidence>
<evidence type="ECO:0000256" key="1">
    <source>
        <dbReference type="ARBA" id="ARBA00022448"/>
    </source>
</evidence>
<protein>
    <recommendedName>
        <fullName evidence="4">Lipopolysaccharide export system protein LptA</fullName>
    </recommendedName>
</protein>
<dbReference type="KEGG" id="gsn:YC6258_04475"/>
<accession>A0A0C5VPC7</accession>
<dbReference type="PANTHER" id="PTHR36504:SF1">
    <property type="entry name" value="LIPOPOLYSACCHARIDE EXPORT SYSTEM PROTEIN LPTA"/>
    <property type="match status" value="1"/>
</dbReference>
<feature type="domain" description="Organic solvent tolerance-like N-terminal" evidence="5">
    <location>
        <begin position="21"/>
        <end position="132"/>
    </location>
</feature>
<dbReference type="EMBL" id="CP007142">
    <property type="protein sequence ID" value="AJQ96507.1"/>
    <property type="molecule type" value="Genomic_DNA"/>
</dbReference>
<reference evidence="6 7" key="1">
    <citation type="submission" date="2014-01" db="EMBL/GenBank/DDBJ databases">
        <title>Full genme sequencing of cellulolytic bacterium Gynuella sunshinyii YC6258T gen. nov., sp. nov.</title>
        <authorList>
            <person name="Khan H."/>
            <person name="Chung E.J."/>
            <person name="Chung Y.R."/>
        </authorList>
    </citation>
    <scope>NUCLEOTIDE SEQUENCE [LARGE SCALE GENOMIC DNA]</scope>
    <source>
        <strain evidence="6 7">YC6258</strain>
    </source>
</reference>